<dbReference type="EMBL" id="LAZR01058817">
    <property type="protein sequence ID" value="KKK69097.1"/>
    <property type="molecule type" value="Genomic_DNA"/>
</dbReference>
<feature type="non-terminal residue" evidence="1">
    <location>
        <position position="37"/>
    </location>
</feature>
<evidence type="ECO:0000313" key="1">
    <source>
        <dbReference type="EMBL" id="KKK69097.1"/>
    </source>
</evidence>
<protein>
    <submittedName>
        <fullName evidence="1">Uncharacterized protein</fullName>
    </submittedName>
</protein>
<organism evidence="1">
    <name type="scientific">marine sediment metagenome</name>
    <dbReference type="NCBI Taxonomy" id="412755"/>
    <lineage>
        <taxon>unclassified sequences</taxon>
        <taxon>metagenomes</taxon>
        <taxon>ecological metagenomes</taxon>
    </lineage>
</organism>
<reference evidence="1" key="1">
    <citation type="journal article" date="2015" name="Nature">
        <title>Complex archaea that bridge the gap between prokaryotes and eukaryotes.</title>
        <authorList>
            <person name="Spang A."/>
            <person name="Saw J.H."/>
            <person name="Jorgensen S.L."/>
            <person name="Zaremba-Niedzwiedzka K."/>
            <person name="Martijn J."/>
            <person name="Lind A.E."/>
            <person name="van Eijk R."/>
            <person name="Schleper C."/>
            <person name="Guy L."/>
            <person name="Ettema T.J."/>
        </authorList>
    </citation>
    <scope>NUCLEOTIDE SEQUENCE</scope>
</reference>
<proteinExistence type="predicted"/>
<dbReference type="AlphaFoldDB" id="A0A0F8XJ06"/>
<comment type="caution">
    <text evidence="1">The sequence shown here is derived from an EMBL/GenBank/DDBJ whole genome shotgun (WGS) entry which is preliminary data.</text>
</comment>
<gene>
    <name evidence="1" type="ORF">LCGC14_2937420</name>
</gene>
<name>A0A0F8XJ06_9ZZZZ</name>
<sequence>MKIELTEKEQKIIKRLKNIAKIWPDTLWLFSASGSLC</sequence>
<accession>A0A0F8XJ06</accession>